<evidence type="ECO:0000313" key="4">
    <source>
        <dbReference type="Proteomes" id="UP000309992"/>
    </source>
</evidence>
<feature type="transmembrane region" description="Helical" evidence="1">
    <location>
        <begin position="197"/>
        <end position="215"/>
    </location>
</feature>
<keyword evidence="2" id="KW-0732">Signal</keyword>
<evidence type="ECO:0000256" key="1">
    <source>
        <dbReference type="SAM" id="Phobius"/>
    </source>
</evidence>
<comment type="caution">
    <text evidence="3">The sequence shown here is derived from an EMBL/GenBank/DDBJ whole genome shotgun (WGS) entry which is preliminary data.</text>
</comment>
<reference evidence="3 4" key="1">
    <citation type="journal article" date="2015" name="Antonie Van Leeuwenhoek">
        <title>Prauserella endophytica sp. nov., an endophytic actinobacterium isolated from Tamarix taklamakanensis.</title>
        <authorList>
            <person name="Liu J.M."/>
            <person name="Habden X."/>
            <person name="Guo L."/>
            <person name="Tuo L."/>
            <person name="Jiang Z.K."/>
            <person name="Liu S.W."/>
            <person name="Liu X.F."/>
            <person name="Chen L."/>
            <person name="Li R.F."/>
            <person name="Zhang Y.Q."/>
            <person name="Sun C.H."/>
        </authorList>
    </citation>
    <scope>NUCLEOTIDE SEQUENCE [LARGE SCALE GENOMIC DNA]</scope>
    <source>
        <strain evidence="3 4">CGMCC 4.7182</strain>
    </source>
</reference>
<feature type="chain" id="PRO_5046996785" description="DUF3153 domain-containing protein" evidence="2">
    <location>
        <begin position="26"/>
        <end position="225"/>
    </location>
</feature>
<dbReference type="RefSeq" id="WP_137095376.1">
    <property type="nucleotide sequence ID" value="NZ_SWMS01000007.1"/>
</dbReference>
<accession>A0ABY2S5R1</accession>
<keyword evidence="1" id="KW-1133">Transmembrane helix</keyword>
<evidence type="ECO:0000313" key="3">
    <source>
        <dbReference type="EMBL" id="TKG70801.1"/>
    </source>
</evidence>
<feature type="signal peptide" evidence="2">
    <location>
        <begin position="1"/>
        <end position="25"/>
    </location>
</feature>
<dbReference type="Proteomes" id="UP000309992">
    <property type="component" value="Unassembled WGS sequence"/>
</dbReference>
<organism evidence="3 4">
    <name type="scientific">Prauserella endophytica</name>
    <dbReference type="NCBI Taxonomy" id="1592324"/>
    <lineage>
        <taxon>Bacteria</taxon>
        <taxon>Bacillati</taxon>
        <taxon>Actinomycetota</taxon>
        <taxon>Actinomycetes</taxon>
        <taxon>Pseudonocardiales</taxon>
        <taxon>Pseudonocardiaceae</taxon>
        <taxon>Prauserella</taxon>
        <taxon>Prauserella coralliicola group</taxon>
    </lineage>
</organism>
<proteinExistence type="predicted"/>
<sequence>MKGMLTVTGVLAAVMLAAPAPTAAAQEAADPVLAHADIAITLEDSGEDRVRVTYRLSEPTTAPVPVRLLVAPRAGTEVTELSAVSGITGIGPVRGIRADATLPAGTTEYTVEQRIRRTGEARGVPLAIPDIAADRSLRVAIAVTLPEGQRLVGDSMPVFEQQHQDGDRMVLRHDTRSLPSTVVAEYGTTSSASLGTVASYTGLVLIVGVVALWLVTSLRKERPRA</sequence>
<dbReference type="EMBL" id="SWMS01000007">
    <property type="protein sequence ID" value="TKG70801.1"/>
    <property type="molecule type" value="Genomic_DNA"/>
</dbReference>
<gene>
    <name evidence="3" type="ORF">FCN18_14845</name>
</gene>
<evidence type="ECO:0008006" key="5">
    <source>
        <dbReference type="Google" id="ProtNLM"/>
    </source>
</evidence>
<keyword evidence="1" id="KW-0472">Membrane</keyword>
<evidence type="ECO:0000256" key="2">
    <source>
        <dbReference type="SAM" id="SignalP"/>
    </source>
</evidence>
<name>A0ABY2S5R1_9PSEU</name>
<keyword evidence="4" id="KW-1185">Reference proteome</keyword>
<protein>
    <recommendedName>
        <fullName evidence="5">DUF3153 domain-containing protein</fullName>
    </recommendedName>
</protein>
<keyword evidence="1" id="KW-0812">Transmembrane</keyword>